<dbReference type="Proteomes" id="UP000677082">
    <property type="component" value="Unassembled WGS sequence"/>
</dbReference>
<proteinExistence type="predicted"/>
<dbReference type="InterPro" id="IPR002763">
    <property type="entry name" value="DUF72"/>
</dbReference>
<dbReference type="EMBL" id="BOQN01000059">
    <property type="protein sequence ID" value="GIM92791.1"/>
    <property type="molecule type" value="Genomic_DNA"/>
</dbReference>
<evidence type="ECO:0000313" key="1">
    <source>
        <dbReference type="EMBL" id="GIM92791.1"/>
    </source>
</evidence>
<reference evidence="1 2" key="1">
    <citation type="submission" date="2021-03" db="EMBL/GenBank/DDBJ databases">
        <title>Whole genome shotgun sequence of Actinoplanes toevensis NBRC 105298.</title>
        <authorList>
            <person name="Komaki H."/>
            <person name="Tamura T."/>
        </authorList>
    </citation>
    <scope>NUCLEOTIDE SEQUENCE [LARGE SCALE GENOMIC DNA]</scope>
    <source>
        <strain evidence="1 2">NBRC 105298</strain>
    </source>
</reference>
<name>A0A919TDF6_9ACTN</name>
<accession>A0A919TDF6</accession>
<protein>
    <recommendedName>
        <fullName evidence="3">DUF72 domain-containing protein</fullName>
    </recommendedName>
</protein>
<organism evidence="1 2">
    <name type="scientific">Paractinoplanes toevensis</name>
    <dbReference type="NCBI Taxonomy" id="571911"/>
    <lineage>
        <taxon>Bacteria</taxon>
        <taxon>Bacillati</taxon>
        <taxon>Actinomycetota</taxon>
        <taxon>Actinomycetes</taxon>
        <taxon>Micromonosporales</taxon>
        <taxon>Micromonosporaceae</taxon>
        <taxon>Paractinoplanes</taxon>
    </lineage>
</organism>
<dbReference type="SUPFAM" id="SSF117396">
    <property type="entry name" value="TM1631-like"/>
    <property type="match status" value="1"/>
</dbReference>
<sequence length="285" mass="31923">MRRLAYIPRSGSERAHLTLASRCASQRPEGYAPHMTPVKVGLCGASMALPSYAERFRVLEVQQTFYEPPREVTLRRWRASVPAGFEFTIKAWQLITHEAKSSTYRRLRTPLSAEERTEVGGFRWTPIVARAWDTTLSCAEILGATAILLQCPASFRPTEPAIARLREFISRARRPAGVRLVWEPRGAWPDDVVRGLCEELDLTHAADPFLRLSLTPLAYYRLHGITGTRHVYTDAELAQLAKIVDAGSAYVMFNNLPRAADAWRFSQLVRRDAGARSTPADAGSD</sequence>
<evidence type="ECO:0008006" key="3">
    <source>
        <dbReference type="Google" id="ProtNLM"/>
    </source>
</evidence>
<evidence type="ECO:0000313" key="2">
    <source>
        <dbReference type="Proteomes" id="UP000677082"/>
    </source>
</evidence>
<dbReference type="InterPro" id="IPR036520">
    <property type="entry name" value="UPF0759_sf"/>
</dbReference>
<dbReference type="PANTHER" id="PTHR30348">
    <property type="entry name" value="UNCHARACTERIZED PROTEIN YECE"/>
    <property type="match status" value="1"/>
</dbReference>
<dbReference type="Pfam" id="PF01904">
    <property type="entry name" value="DUF72"/>
    <property type="match status" value="1"/>
</dbReference>
<dbReference type="PANTHER" id="PTHR30348:SF4">
    <property type="entry name" value="DUF72 DOMAIN-CONTAINING PROTEIN"/>
    <property type="match status" value="1"/>
</dbReference>
<dbReference type="AlphaFoldDB" id="A0A919TDF6"/>
<dbReference type="Gene3D" id="3.20.20.410">
    <property type="entry name" value="Protein of unknown function UPF0759"/>
    <property type="match status" value="1"/>
</dbReference>
<gene>
    <name evidence="1" type="ORF">Ato02nite_045840</name>
</gene>
<comment type="caution">
    <text evidence="1">The sequence shown here is derived from an EMBL/GenBank/DDBJ whole genome shotgun (WGS) entry which is preliminary data.</text>
</comment>
<keyword evidence="2" id="KW-1185">Reference proteome</keyword>